<organism evidence="2">
    <name type="scientific">Rhodococcus hoagii</name>
    <name type="common">Corynebacterium equii</name>
    <dbReference type="NCBI Taxonomy" id="43767"/>
    <lineage>
        <taxon>Bacteria</taxon>
        <taxon>Bacillati</taxon>
        <taxon>Actinomycetota</taxon>
        <taxon>Actinomycetes</taxon>
        <taxon>Mycobacteriales</taxon>
        <taxon>Nocardiaceae</taxon>
        <taxon>Prescottella</taxon>
    </lineage>
</organism>
<name>A0A0F7IE11_RHOHA</name>
<sequence>MAGRQERVDDDHEQPSRRCATPARRWASGRLRERSKAREKAIPAGGDRRLRRTRAVGTREVALRALSLLAEQEATEDLSHHSDALLPARTCGPQVRAGWEPETPLGEQMETNAATTRTLTRPHAVHQRATTVPTAAESEHRRTDQVSDCRRLPPEYRISAVQATFVDPRFVVVQPSL</sequence>
<feature type="compositionally biased region" description="Basic and acidic residues" evidence="1">
    <location>
        <begin position="137"/>
        <end position="150"/>
    </location>
</feature>
<proteinExistence type="predicted"/>
<feature type="compositionally biased region" description="Basic and acidic residues" evidence="1">
    <location>
        <begin position="1"/>
        <end position="16"/>
    </location>
</feature>
<reference evidence="2" key="1">
    <citation type="journal article" date="2015" name="Infect. Immun.">
        <title>An Invertron-Like Linear Plasmid Mediates Intracellular Survival and Virulence in Bovine Isolates of Rhodococcus equi.</title>
        <authorList>
            <person name="Valero-Rello A."/>
            <person name="Hapeshi A."/>
            <person name="Anastasi E."/>
            <person name="Alvarez S."/>
            <person name="Scortti M."/>
            <person name="Meijer W.G."/>
            <person name="MacArthur I."/>
            <person name="Vazquez-Boland J.A."/>
        </authorList>
    </citation>
    <scope>NUCLEOTIDE SEQUENCE</scope>
    <source>
        <strain evidence="2">PAM1571</strain>
        <plasmid evidence="2">pVAPN1571</plasmid>
    </source>
</reference>
<dbReference type="AlphaFoldDB" id="A0A0F7IE11"/>
<keyword evidence="2" id="KW-0614">Plasmid</keyword>
<feature type="compositionally biased region" description="Basic and acidic residues" evidence="1">
    <location>
        <begin position="30"/>
        <end position="41"/>
    </location>
</feature>
<accession>A0A0F7IE11</accession>
<dbReference type="EMBL" id="KF439868">
    <property type="protein sequence ID" value="AKG90593.1"/>
    <property type="molecule type" value="Genomic_DNA"/>
</dbReference>
<evidence type="ECO:0000313" key="2">
    <source>
        <dbReference type="EMBL" id="AKG90593.1"/>
    </source>
</evidence>
<geneLocation type="plasmid" evidence="2">
    <name>pVAPN1571</name>
</geneLocation>
<evidence type="ECO:0000256" key="1">
    <source>
        <dbReference type="SAM" id="MobiDB-lite"/>
    </source>
</evidence>
<gene>
    <name evidence="2" type="ORF">pVAPN_1440</name>
</gene>
<feature type="region of interest" description="Disordered" evidence="1">
    <location>
        <begin position="1"/>
        <end position="44"/>
    </location>
</feature>
<protein>
    <submittedName>
        <fullName evidence="2">Uncharacterized protein</fullName>
    </submittedName>
</protein>
<feature type="region of interest" description="Disordered" evidence="1">
    <location>
        <begin position="123"/>
        <end position="150"/>
    </location>
</feature>